<dbReference type="InterPro" id="IPR018114">
    <property type="entry name" value="TRYPSIN_HIS"/>
</dbReference>
<evidence type="ECO:0000256" key="10">
    <source>
        <dbReference type="SAM" id="SignalP"/>
    </source>
</evidence>
<keyword evidence="9" id="KW-1015">Disulfide bond</keyword>
<dbReference type="Pfam" id="PF00089">
    <property type="entry name" value="Trypsin"/>
    <property type="match status" value="1"/>
</dbReference>
<dbReference type="PRINTS" id="PR00722">
    <property type="entry name" value="CHYMOTRYPSIN"/>
</dbReference>
<dbReference type="GO" id="GO:0005576">
    <property type="term" value="C:extracellular region"/>
    <property type="evidence" value="ECO:0007669"/>
    <property type="project" value="UniProtKB-SubCell"/>
</dbReference>
<evidence type="ECO:0000256" key="5">
    <source>
        <dbReference type="ARBA" id="ARBA00022729"/>
    </source>
</evidence>
<dbReference type="PhylomeDB" id="B4JY93"/>
<dbReference type="SMART" id="SM00020">
    <property type="entry name" value="Tryp_SPc"/>
    <property type="match status" value="1"/>
</dbReference>
<accession>B4JY93</accession>
<dbReference type="OMA" id="FTGWGTQ"/>
<dbReference type="OrthoDB" id="8440449at2759"/>
<dbReference type="HOGENOM" id="CLU_006842_7_4_1"/>
<dbReference type="GO" id="GO:0004252">
    <property type="term" value="F:serine-type endopeptidase activity"/>
    <property type="evidence" value="ECO:0007669"/>
    <property type="project" value="InterPro"/>
</dbReference>
<dbReference type="EMBL" id="CH916377">
    <property type="protein sequence ID" value="EDV90655.1"/>
    <property type="molecule type" value="Genomic_DNA"/>
</dbReference>
<dbReference type="PROSITE" id="PS00134">
    <property type="entry name" value="TRYPSIN_HIS"/>
    <property type="match status" value="1"/>
</dbReference>
<evidence type="ECO:0000256" key="9">
    <source>
        <dbReference type="ARBA" id="ARBA00023157"/>
    </source>
</evidence>
<evidence type="ECO:0000259" key="11">
    <source>
        <dbReference type="PROSITE" id="PS50240"/>
    </source>
</evidence>
<keyword evidence="13" id="KW-1185">Reference proteome</keyword>
<dbReference type="SMR" id="B4JY93"/>
<evidence type="ECO:0000256" key="2">
    <source>
        <dbReference type="ARBA" id="ARBA00007664"/>
    </source>
</evidence>
<evidence type="ECO:0000313" key="12">
    <source>
        <dbReference type="EMBL" id="EDV90655.1"/>
    </source>
</evidence>
<dbReference type="InParanoid" id="B4JY93"/>
<keyword evidence="7" id="KW-0720">Serine protease</keyword>
<dbReference type="STRING" id="7222.B4JY93"/>
<feature type="domain" description="Peptidase S1" evidence="11">
    <location>
        <begin position="22"/>
        <end position="247"/>
    </location>
</feature>
<dbReference type="eggNOG" id="KOG3627">
    <property type="taxonomic scope" value="Eukaryota"/>
</dbReference>
<dbReference type="CDD" id="cd00190">
    <property type="entry name" value="Tryp_SPc"/>
    <property type="match status" value="1"/>
</dbReference>
<keyword evidence="3" id="KW-0964">Secreted</keyword>
<dbReference type="KEGG" id="dgr:6569881"/>
<evidence type="ECO:0000256" key="8">
    <source>
        <dbReference type="ARBA" id="ARBA00023145"/>
    </source>
</evidence>
<dbReference type="PROSITE" id="PS50240">
    <property type="entry name" value="TRYPSIN_DOM"/>
    <property type="match status" value="1"/>
</dbReference>
<dbReference type="SUPFAM" id="SSF50494">
    <property type="entry name" value="Trypsin-like serine proteases"/>
    <property type="match status" value="1"/>
</dbReference>
<dbReference type="PANTHER" id="PTHR24276">
    <property type="entry name" value="POLYSERASE-RELATED"/>
    <property type="match status" value="1"/>
</dbReference>
<keyword evidence="4" id="KW-0645">Protease</keyword>
<keyword evidence="8" id="KW-0865">Zymogen</keyword>
<dbReference type="FunCoup" id="B4JY93">
    <property type="interactions" value="9"/>
</dbReference>
<evidence type="ECO:0000256" key="1">
    <source>
        <dbReference type="ARBA" id="ARBA00004613"/>
    </source>
</evidence>
<dbReference type="InterPro" id="IPR001254">
    <property type="entry name" value="Trypsin_dom"/>
</dbReference>
<evidence type="ECO:0000256" key="3">
    <source>
        <dbReference type="ARBA" id="ARBA00022525"/>
    </source>
</evidence>
<evidence type="ECO:0000256" key="4">
    <source>
        <dbReference type="ARBA" id="ARBA00022670"/>
    </source>
</evidence>
<feature type="signal peptide" evidence="10">
    <location>
        <begin position="1"/>
        <end position="21"/>
    </location>
</feature>
<dbReference type="InterPro" id="IPR009003">
    <property type="entry name" value="Peptidase_S1_PA"/>
</dbReference>
<dbReference type="GO" id="GO:0016485">
    <property type="term" value="P:protein processing"/>
    <property type="evidence" value="ECO:0007669"/>
    <property type="project" value="UniProtKB-ARBA"/>
</dbReference>
<dbReference type="FunFam" id="2.40.10.10:FF:000047">
    <property type="entry name" value="Trypsin eta"/>
    <property type="match status" value="1"/>
</dbReference>
<comment type="subcellular location">
    <subcellularLocation>
        <location evidence="1">Secreted</location>
    </subcellularLocation>
</comment>
<dbReference type="AlphaFoldDB" id="B4JY93"/>
<organism evidence="13">
    <name type="scientific">Drosophila grimshawi</name>
    <name type="common">Hawaiian fruit fly</name>
    <name type="synonym">Idiomyia grimshawi</name>
    <dbReference type="NCBI Taxonomy" id="7222"/>
    <lineage>
        <taxon>Eukaryota</taxon>
        <taxon>Metazoa</taxon>
        <taxon>Ecdysozoa</taxon>
        <taxon>Arthropoda</taxon>
        <taxon>Hexapoda</taxon>
        <taxon>Insecta</taxon>
        <taxon>Pterygota</taxon>
        <taxon>Neoptera</taxon>
        <taxon>Endopterygota</taxon>
        <taxon>Diptera</taxon>
        <taxon>Brachycera</taxon>
        <taxon>Muscomorpha</taxon>
        <taxon>Ephydroidea</taxon>
        <taxon>Drosophilidae</taxon>
        <taxon>Drosophila</taxon>
        <taxon>Hawaiian Drosophila</taxon>
    </lineage>
</organism>
<feature type="chain" id="PRO_5002813074" evidence="10">
    <location>
        <begin position="22"/>
        <end position="260"/>
    </location>
</feature>
<evidence type="ECO:0000256" key="6">
    <source>
        <dbReference type="ARBA" id="ARBA00022801"/>
    </source>
</evidence>
<keyword evidence="5 10" id="KW-0732">Signal</keyword>
<protein>
    <submittedName>
        <fullName evidence="12">GH14253</fullName>
    </submittedName>
</protein>
<reference evidence="12 13" key="1">
    <citation type="journal article" date="2007" name="Nature">
        <title>Evolution of genes and genomes on the Drosophila phylogeny.</title>
        <authorList>
            <consortium name="Drosophila 12 Genomes Consortium"/>
            <person name="Clark A.G."/>
            <person name="Eisen M.B."/>
            <person name="Smith D.R."/>
            <person name="Bergman C.M."/>
            <person name="Oliver B."/>
            <person name="Markow T.A."/>
            <person name="Kaufman T.C."/>
            <person name="Kellis M."/>
            <person name="Gelbart W."/>
            <person name="Iyer V.N."/>
            <person name="Pollard D.A."/>
            <person name="Sackton T.B."/>
            <person name="Larracuente A.M."/>
            <person name="Singh N.D."/>
            <person name="Abad J.P."/>
            <person name="Abt D.N."/>
            <person name="Adryan B."/>
            <person name="Aguade M."/>
            <person name="Akashi H."/>
            <person name="Anderson W.W."/>
            <person name="Aquadro C.F."/>
            <person name="Ardell D.H."/>
            <person name="Arguello R."/>
            <person name="Artieri C.G."/>
            <person name="Barbash D.A."/>
            <person name="Barker D."/>
            <person name="Barsanti P."/>
            <person name="Batterham P."/>
            <person name="Batzoglou S."/>
            <person name="Begun D."/>
            <person name="Bhutkar A."/>
            <person name="Blanco E."/>
            <person name="Bosak S.A."/>
            <person name="Bradley R.K."/>
            <person name="Brand A.D."/>
            <person name="Brent M.R."/>
            <person name="Brooks A.N."/>
            <person name="Brown R.H."/>
            <person name="Butlin R.K."/>
            <person name="Caggese C."/>
            <person name="Calvi B.R."/>
            <person name="Bernardo de Carvalho A."/>
            <person name="Caspi A."/>
            <person name="Castrezana S."/>
            <person name="Celniker S.E."/>
            <person name="Chang J.L."/>
            <person name="Chapple C."/>
            <person name="Chatterji S."/>
            <person name="Chinwalla A."/>
            <person name="Civetta A."/>
            <person name="Clifton S.W."/>
            <person name="Comeron J.M."/>
            <person name="Costello J.C."/>
            <person name="Coyne J.A."/>
            <person name="Daub J."/>
            <person name="David R.G."/>
            <person name="Delcher A.L."/>
            <person name="Delehaunty K."/>
            <person name="Do C.B."/>
            <person name="Ebling H."/>
            <person name="Edwards K."/>
            <person name="Eickbush T."/>
            <person name="Evans J.D."/>
            <person name="Filipski A."/>
            <person name="Findeiss S."/>
            <person name="Freyhult E."/>
            <person name="Fulton L."/>
            <person name="Fulton R."/>
            <person name="Garcia A.C."/>
            <person name="Gardiner A."/>
            <person name="Garfield D.A."/>
            <person name="Garvin B.E."/>
            <person name="Gibson G."/>
            <person name="Gilbert D."/>
            <person name="Gnerre S."/>
            <person name="Godfrey J."/>
            <person name="Good R."/>
            <person name="Gotea V."/>
            <person name="Gravely B."/>
            <person name="Greenberg A.J."/>
            <person name="Griffiths-Jones S."/>
            <person name="Gross S."/>
            <person name="Guigo R."/>
            <person name="Gustafson E.A."/>
            <person name="Haerty W."/>
            <person name="Hahn M.W."/>
            <person name="Halligan D.L."/>
            <person name="Halpern A.L."/>
            <person name="Halter G.M."/>
            <person name="Han M.V."/>
            <person name="Heger A."/>
            <person name="Hillier L."/>
            <person name="Hinrichs A.S."/>
            <person name="Holmes I."/>
            <person name="Hoskins R.A."/>
            <person name="Hubisz M.J."/>
            <person name="Hultmark D."/>
            <person name="Huntley M.A."/>
            <person name="Jaffe D.B."/>
            <person name="Jagadeeshan S."/>
            <person name="Jeck W.R."/>
            <person name="Johnson J."/>
            <person name="Jones C.D."/>
            <person name="Jordan W.C."/>
            <person name="Karpen G.H."/>
            <person name="Kataoka E."/>
            <person name="Keightley P.D."/>
            <person name="Kheradpour P."/>
            <person name="Kirkness E.F."/>
            <person name="Koerich L.B."/>
            <person name="Kristiansen K."/>
            <person name="Kudrna D."/>
            <person name="Kulathinal R.J."/>
            <person name="Kumar S."/>
            <person name="Kwok R."/>
            <person name="Lander E."/>
            <person name="Langley C.H."/>
            <person name="Lapoint R."/>
            <person name="Lazzaro B.P."/>
            <person name="Lee S.J."/>
            <person name="Levesque L."/>
            <person name="Li R."/>
            <person name="Lin C.F."/>
            <person name="Lin M.F."/>
            <person name="Lindblad-Toh K."/>
            <person name="Llopart A."/>
            <person name="Long M."/>
            <person name="Low L."/>
            <person name="Lozovsky E."/>
            <person name="Lu J."/>
            <person name="Luo M."/>
            <person name="Machado C.A."/>
            <person name="Makalowski W."/>
            <person name="Marzo M."/>
            <person name="Matsuda M."/>
            <person name="Matzkin L."/>
            <person name="McAllister B."/>
            <person name="McBride C.S."/>
            <person name="McKernan B."/>
            <person name="McKernan K."/>
            <person name="Mendez-Lago M."/>
            <person name="Minx P."/>
            <person name="Mollenhauer M.U."/>
            <person name="Montooth K."/>
            <person name="Mount S.M."/>
            <person name="Mu X."/>
            <person name="Myers E."/>
            <person name="Negre B."/>
            <person name="Newfeld S."/>
            <person name="Nielsen R."/>
            <person name="Noor M.A."/>
            <person name="O'Grady P."/>
            <person name="Pachter L."/>
            <person name="Papaceit M."/>
            <person name="Parisi M.J."/>
            <person name="Parisi M."/>
            <person name="Parts L."/>
            <person name="Pedersen J.S."/>
            <person name="Pesole G."/>
            <person name="Phillippy A.M."/>
            <person name="Ponting C.P."/>
            <person name="Pop M."/>
            <person name="Porcelli D."/>
            <person name="Powell J.R."/>
            <person name="Prohaska S."/>
            <person name="Pruitt K."/>
            <person name="Puig M."/>
            <person name="Quesneville H."/>
            <person name="Ram K.R."/>
            <person name="Rand D."/>
            <person name="Rasmussen M.D."/>
            <person name="Reed L.K."/>
            <person name="Reenan R."/>
            <person name="Reily A."/>
            <person name="Remington K.A."/>
            <person name="Rieger T.T."/>
            <person name="Ritchie M.G."/>
            <person name="Robin C."/>
            <person name="Rogers Y.H."/>
            <person name="Rohde C."/>
            <person name="Rozas J."/>
            <person name="Rubenfield M.J."/>
            <person name="Ruiz A."/>
            <person name="Russo S."/>
            <person name="Salzberg S.L."/>
            <person name="Sanchez-Gracia A."/>
            <person name="Saranga D.J."/>
            <person name="Sato H."/>
            <person name="Schaeffer S.W."/>
            <person name="Schatz M.C."/>
            <person name="Schlenke T."/>
            <person name="Schwartz R."/>
            <person name="Segarra C."/>
            <person name="Singh R.S."/>
            <person name="Sirot L."/>
            <person name="Sirota M."/>
            <person name="Sisneros N.B."/>
            <person name="Smith C.D."/>
            <person name="Smith T.F."/>
            <person name="Spieth J."/>
            <person name="Stage D.E."/>
            <person name="Stark A."/>
            <person name="Stephan W."/>
            <person name="Strausberg R.L."/>
            <person name="Strempel S."/>
            <person name="Sturgill D."/>
            <person name="Sutton G."/>
            <person name="Sutton G.G."/>
            <person name="Tao W."/>
            <person name="Teichmann S."/>
            <person name="Tobari Y.N."/>
            <person name="Tomimura Y."/>
            <person name="Tsolas J.M."/>
            <person name="Valente V.L."/>
            <person name="Venter E."/>
            <person name="Venter J.C."/>
            <person name="Vicario S."/>
            <person name="Vieira F.G."/>
            <person name="Vilella A.J."/>
            <person name="Villasante A."/>
            <person name="Walenz B."/>
            <person name="Wang J."/>
            <person name="Wasserman M."/>
            <person name="Watts T."/>
            <person name="Wilson D."/>
            <person name="Wilson R.K."/>
            <person name="Wing R.A."/>
            <person name="Wolfner M.F."/>
            <person name="Wong A."/>
            <person name="Wong G.K."/>
            <person name="Wu C.I."/>
            <person name="Wu G."/>
            <person name="Yamamoto D."/>
            <person name="Yang H.P."/>
            <person name="Yang S.P."/>
            <person name="Yorke J.A."/>
            <person name="Yoshida K."/>
            <person name="Zdobnov E."/>
            <person name="Zhang P."/>
            <person name="Zhang Y."/>
            <person name="Zimin A.V."/>
            <person name="Baldwin J."/>
            <person name="Abdouelleil A."/>
            <person name="Abdulkadir J."/>
            <person name="Abebe A."/>
            <person name="Abera B."/>
            <person name="Abreu J."/>
            <person name="Acer S.C."/>
            <person name="Aftuck L."/>
            <person name="Alexander A."/>
            <person name="An P."/>
            <person name="Anderson E."/>
            <person name="Anderson S."/>
            <person name="Arachi H."/>
            <person name="Azer M."/>
            <person name="Bachantsang P."/>
            <person name="Barry A."/>
            <person name="Bayul T."/>
            <person name="Berlin A."/>
            <person name="Bessette D."/>
            <person name="Bloom T."/>
            <person name="Blye J."/>
            <person name="Boguslavskiy L."/>
            <person name="Bonnet C."/>
            <person name="Boukhgalter B."/>
            <person name="Bourzgui I."/>
            <person name="Brown A."/>
            <person name="Cahill P."/>
            <person name="Channer S."/>
            <person name="Cheshatsang Y."/>
            <person name="Chuda L."/>
            <person name="Citroen M."/>
            <person name="Collymore A."/>
            <person name="Cooke P."/>
            <person name="Costello M."/>
            <person name="D'Aco K."/>
            <person name="Daza R."/>
            <person name="De Haan G."/>
            <person name="DeGray S."/>
            <person name="DeMaso C."/>
            <person name="Dhargay N."/>
            <person name="Dooley K."/>
            <person name="Dooley E."/>
            <person name="Doricent M."/>
            <person name="Dorje P."/>
            <person name="Dorjee K."/>
            <person name="Dupes A."/>
            <person name="Elong R."/>
            <person name="Falk J."/>
            <person name="Farina A."/>
            <person name="Faro S."/>
            <person name="Ferguson D."/>
            <person name="Fisher S."/>
            <person name="Foley C.D."/>
            <person name="Franke A."/>
            <person name="Friedrich D."/>
            <person name="Gadbois L."/>
            <person name="Gearin G."/>
            <person name="Gearin C.R."/>
            <person name="Giannoukos G."/>
            <person name="Goode T."/>
            <person name="Graham J."/>
            <person name="Grandbois E."/>
            <person name="Grewal S."/>
            <person name="Gyaltsen K."/>
            <person name="Hafez N."/>
            <person name="Hagos B."/>
            <person name="Hall J."/>
            <person name="Henson C."/>
            <person name="Hollinger A."/>
            <person name="Honan T."/>
            <person name="Huard M.D."/>
            <person name="Hughes L."/>
            <person name="Hurhula B."/>
            <person name="Husby M.E."/>
            <person name="Kamat A."/>
            <person name="Kanga B."/>
            <person name="Kashin S."/>
            <person name="Khazanovich D."/>
            <person name="Kisner P."/>
            <person name="Lance K."/>
            <person name="Lara M."/>
            <person name="Lee W."/>
            <person name="Lennon N."/>
            <person name="Letendre F."/>
            <person name="LeVine R."/>
            <person name="Lipovsky A."/>
            <person name="Liu X."/>
            <person name="Liu J."/>
            <person name="Liu S."/>
            <person name="Lokyitsang T."/>
            <person name="Lokyitsang Y."/>
            <person name="Lubonja R."/>
            <person name="Lui A."/>
            <person name="MacDonald P."/>
            <person name="Magnisalis V."/>
            <person name="Maru K."/>
            <person name="Matthews C."/>
            <person name="McCusker W."/>
            <person name="McDonough S."/>
            <person name="Mehta T."/>
            <person name="Meldrim J."/>
            <person name="Meneus L."/>
            <person name="Mihai O."/>
            <person name="Mihalev A."/>
            <person name="Mihova T."/>
            <person name="Mittelman R."/>
            <person name="Mlenga V."/>
            <person name="Montmayeur A."/>
            <person name="Mulrain L."/>
            <person name="Navidi A."/>
            <person name="Naylor J."/>
            <person name="Negash T."/>
            <person name="Nguyen T."/>
            <person name="Nguyen N."/>
            <person name="Nicol R."/>
            <person name="Norbu C."/>
            <person name="Norbu N."/>
            <person name="Novod N."/>
            <person name="O'Neill B."/>
            <person name="Osman S."/>
            <person name="Markiewicz E."/>
            <person name="Oyono O.L."/>
            <person name="Patti C."/>
            <person name="Phunkhang P."/>
            <person name="Pierre F."/>
            <person name="Priest M."/>
            <person name="Raghuraman S."/>
            <person name="Rege F."/>
            <person name="Reyes R."/>
            <person name="Rise C."/>
            <person name="Rogov P."/>
            <person name="Ross K."/>
            <person name="Ryan E."/>
            <person name="Settipalli S."/>
            <person name="Shea T."/>
            <person name="Sherpa N."/>
            <person name="Shi L."/>
            <person name="Shih D."/>
            <person name="Sparrow T."/>
            <person name="Spaulding J."/>
            <person name="Stalker J."/>
            <person name="Stange-Thomann N."/>
            <person name="Stavropoulos S."/>
            <person name="Stone C."/>
            <person name="Strader C."/>
            <person name="Tesfaye S."/>
            <person name="Thomson T."/>
            <person name="Thoulutsang Y."/>
            <person name="Thoulutsang D."/>
            <person name="Topham K."/>
            <person name="Topping I."/>
            <person name="Tsamla T."/>
            <person name="Vassiliev H."/>
            <person name="Vo A."/>
            <person name="Wangchuk T."/>
            <person name="Wangdi T."/>
            <person name="Weiand M."/>
            <person name="Wilkinson J."/>
            <person name="Wilson A."/>
            <person name="Yadav S."/>
            <person name="Young G."/>
            <person name="Yu Q."/>
            <person name="Zembek L."/>
            <person name="Zhong D."/>
            <person name="Zimmer A."/>
            <person name="Zwirko Z."/>
            <person name="Jaffe D.B."/>
            <person name="Alvarez P."/>
            <person name="Brockman W."/>
            <person name="Butler J."/>
            <person name="Chin C."/>
            <person name="Gnerre S."/>
            <person name="Grabherr M."/>
            <person name="Kleber M."/>
            <person name="Mauceli E."/>
            <person name="MacCallum I."/>
        </authorList>
    </citation>
    <scope>NUCLEOTIDE SEQUENCE [LARGE SCALE GENOMIC DNA]</scope>
    <source>
        <strain evidence="13">Tucson 15287-2541.00</strain>
    </source>
</reference>
<comment type="similarity">
    <text evidence="2">Belongs to the peptidase S1 family.</text>
</comment>
<keyword evidence="6" id="KW-0378">Hydrolase</keyword>
<dbReference type="Proteomes" id="UP000001070">
    <property type="component" value="Unassembled WGS sequence"/>
</dbReference>
<dbReference type="Gene3D" id="2.40.10.10">
    <property type="entry name" value="Trypsin-like serine proteases"/>
    <property type="match status" value="2"/>
</dbReference>
<dbReference type="MEROPS" id="S01.A92"/>
<sequence length="260" mass="28816">MKQLFALIFLLLLLLVSPVELIVGGQNAAEGEAPYQISLQSLVGSHLCGGVIISERWILTAGHCVGGWPADRLRVVVGTLRYTEPGAVHYLSAIYMHCNYDQPKYHNDIALLQLNESIIFDAFTQPLPIAKDPWPEGTADLVFTGWGTQSAGGTTPTRLQRVKQQHITRQDCESRLADYKDVQLDACHVCAFRQMNVGGCHGDTGGPLVYNDQLIGILNFVVPCAQGVPDVFMDMRYYREWIRRVISGNTRCGINQQIVS</sequence>
<dbReference type="PANTHER" id="PTHR24276:SF98">
    <property type="entry name" value="FI18310P1-RELATED"/>
    <property type="match status" value="1"/>
</dbReference>
<dbReference type="InterPro" id="IPR001314">
    <property type="entry name" value="Peptidase_S1A"/>
</dbReference>
<dbReference type="InterPro" id="IPR043504">
    <property type="entry name" value="Peptidase_S1_PA_chymotrypsin"/>
</dbReference>
<evidence type="ECO:0000256" key="7">
    <source>
        <dbReference type="ARBA" id="ARBA00022825"/>
    </source>
</evidence>
<gene>
    <name evidence="12" type="primary">Dgri\GH14253</name>
    <name evidence="12" type="ORF">Dgri_GH14253</name>
</gene>
<evidence type="ECO:0000313" key="13">
    <source>
        <dbReference type="Proteomes" id="UP000001070"/>
    </source>
</evidence>
<dbReference type="InterPro" id="IPR050430">
    <property type="entry name" value="Peptidase_S1"/>
</dbReference>
<name>B4JY93_DROGR</name>
<proteinExistence type="inferred from homology"/>